<dbReference type="SUPFAM" id="SSF53850">
    <property type="entry name" value="Periplasmic binding protein-like II"/>
    <property type="match status" value="1"/>
</dbReference>
<protein>
    <recommendedName>
        <fullName evidence="1">LysR substrate-binding domain-containing protein</fullName>
    </recommendedName>
</protein>
<feature type="domain" description="LysR substrate-binding" evidence="1">
    <location>
        <begin position="2"/>
        <end position="97"/>
    </location>
</feature>
<name>A0A382VHJ6_9ZZZZ</name>
<feature type="non-terminal residue" evidence="2">
    <location>
        <position position="1"/>
    </location>
</feature>
<accession>A0A382VHJ6</accession>
<evidence type="ECO:0000259" key="1">
    <source>
        <dbReference type="Pfam" id="PF03466"/>
    </source>
</evidence>
<gene>
    <name evidence="2" type="ORF">METZ01_LOCUS398818</name>
</gene>
<proteinExistence type="predicted"/>
<sequence>SGTLRSVHAALAKYGVALPPHPIAMGVSSPQAILAGVERGYGMGWVSAFAFVPGWNGRVSPVRIRGLPLRRFLYLVQNRQRDLPIVAKKFAEWVRNRSNAKPLSWRIENE</sequence>
<dbReference type="EMBL" id="UINC01152020">
    <property type="protein sequence ID" value="SVD45964.1"/>
    <property type="molecule type" value="Genomic_DNA"/>
</dbReference>
<evidence type="ECO:0000313" key="2">
    <source>
        <dbReference type="EMBL" id="SVD45964.1"/>
    </source>
</evidence>
<organism evidence="2">
    <name type="scientific">marine metagenome</name>
    <dbReference type="NCBI Taxonomy" id="408172"/>
    <lineage>
        <taxon>unclassified sequences</taxon>
        <taxon>metagenomes</taxon>
        <taxon>ecological metagenomes</taxon>
    </lineage>
</organism>
<dbReference type="Gene3D" id="3.40.190.290">
    <property type="match status" value="1"/>
</dbReference>
<dbReference type="Pfam" id="PF03466">
    <property type="entry name" value="LysR_substrate"/>
    <property type="match status" value="1"/>
</dbReference>
<dbReference type="AlphaFoldDB" id="A0A382VHJ6"/>
<reference evidence="2" key="1">
    <citation type="submission" date="2018-05" db="EMBL/GenBank/DDBJ databases">
        <authorList>
            <person name="Lanie J.A."/>
            <person name="Ng W.-L."/>
            <person name="Kazmierczak K.M."/>
            <person name="Andrzejewski T.M."/>
            <person name="Davidsen T.M."/>
            <person name="Wayne K.J."/>
            <person name="Tettelin H."/>
            <person name="Glass J.I."/>
            <person name="Rusch D."/>
            <person name="Podicherti R."/>
            <person name="Tsui H.-C.T."/>
            <person name="Winkler M.E."/>
        </authorList>
    </citation>
    <scope>NUCLEOTIDE SEQUENCE</scope>
</reference>
<dbReference type="InterPro" id="IPR005119">
    <property type="entry name" value="LysR_subst-bd"/>
</dbReference>